<keyword evidence="10" id="KW-1185">Reference proteome</keyword>
<organism evidence="9 10">
    <name type="scientific">Roseateles amylovorans</name>
    <dbReference type="NCBI Taxonomy" id="2978473"/>
    <lineage>
        <taxon>Bacteria</taxon>
        <taxon>Pseudomonadati</taxon>
        <taxon>Pseudomonadota</taxon>
        <taxon>Betaproteobacteria</taxon>
        <taxon>Burkholderiales</taxon>
        <taxon>Sphaerotilaceae</taxon>
        <taxon>Roseateles</taxon>
    </lineage>
</organism>
<dbReference type="Gene3D" id="3.30.2010.10">
    <property type="entry name" value="Metalloproteases ('zincins'), catalytic domain"/>
    <property type="match status" value="1"/>
</dbReference>
<evidence type="ECO:0000256" key="6">
    <source>
        <dbReference type="ARBA" id="ARBA00023049"/>
    </source>
</evidence>
<evidence type="ECO:0000259" key="8">
    <source>
        <dbReference type="Pfam" id="PF01435"/>
    </source>
</evidence>
<dbReference type="EMBL" id="CP104562">
    <property type="protein sequence ID" value="UXH79364.1"/>
    <property type="molecule type" value="Genomic_DNA"/>
</dbReference>
<feature type="domain" description="Peptidase M48" evidence="8">
    <location>
        <begin position="97"/>
        <end position="297"/>
    </location>
</feature>
<reference evidence="9" key="1">
    <citation type="submission" date="2022-10" db="EMBL/GenBank/DDBJ databases">
        <title>Characterization and whole genome sequencing of a new Roseateles species, isolated from fresh water.</title>
        <authorList>
            <person name="Guliayeva D.Y."/>
            <person name="Akhremchuk A.E."/>
            <person name="Sikolenko M.A."/>
            <person name="Valentovich L.N."/>
            <person name="Sidarenka A.V."/>
        </authorList>
    </citation>
    <scope>NUCLEOTIDE SEQUENCE</scope>
    <source>
        <strain evidence="9">BIM B-1768</strain>
    </source>
</reference>
<dbReference type="EC" id="3.4.24.-" evidence="9"/>
<dbReference type="PANTHER" id="PTHR22726:SF24">
    <property type="entry name" value="M48 FAMILY METALLOPEPTIDASE"/>
    <property type="match status" value="1"/>
</dbReference>
<comment type="cofactor">
    <cofactor evidence="1">
        <name>Zn(2+)</name>
        <dbReference type="ChEBI" id="CHEBI:29105"/>
    </cofactor>
</comment>
<evidence type="ECO:0000313" key="9">
    <source>
        <dbReference type="EMBL" id="UXH79364.1"/>
    </source>
</evidence>
<keyword evidence="4 9" id="KW-0378">Hydrolase</keyword>
<feature type="compositionally biased region" description="Polar residues" evidence="7">
    <location>
        <begin position="273"/>
        <end position="287"/>
    </location>
</feature>
<evidence type="ECO:0000256" key="1">
    <source>
        <dbReference type="ARBA" id="ARBA00001947"/>
    </source>
</evidence>
<evidence type="ECO:0000313" key="10">
    <source>
        <dbReference type="Proteomes" id="UP001064933"/>
    </source>
</evidence>
<gene>
    <name evidence="9" type="ORF">N4261_05380</name>
</gene>
<dbReference type="Pfam" id="PF01435">
    <property type="entry name" value="Peptidase_M48"/>
    <property type="match status" value="1"/>
</dbReference>
<keyword evidence="2" id="KW-0645">Protease</keyword>
<evidence type="ECO:0000256" key="7">
    <source>
        <dbReference type="SAM" id="MobiDB-lite"/>
    </source>
</evidence>
<dbReference type="Proteomes" id="UP001064933">
    <property type="component" value="Chromosome"/>
</dbReference>
<evidence type="ECO:0000256" key="2">
    <source>
        <dbReference type="ARBA" id="ARBA00022670"/>
    </source>
</evidence>
<accession>A0ABY6B495</accession>
<protein>
    <submittedName>
        <fullName evidence="9">M48 family metalloprotease</fullName>
        <ecNumber evidence="9">3.4.24.-</ecNumber>
    </submittedName>
</protein>
<keyword evidence="6 9" id="KW-0482">Metalloprotease</keyword>
<dbReference type="InterPro" id="IPR051156">
    <property type="entry name" value="Mito/Outer_Membr_Metalloprot"/>
</dbReference>
<evidence type="ECO:0000256" key="5">
    <source>
        <dbReference type="ARBA" id="ARBA00022833"/>
    </source>
</evidence>
<evidence type="ECO:0000256" key="4">
    <source>
        <dbReference type="ARBA" id="ARBA00022801"/>
    </source>
</evidence>
<dbReference type="PANTHER" id="PTHR22726">
    <property type="entry name" value="METALLOENDOPEPTIDASE OMA1"/>
    <property type="match status" value="1"/>
</dbReference>
<dbReference type="InterPro" id="IPR001915">
    <property type="entry name" value="Peptidase_M48"/>
</dbReference>
<dbReference type="CDD" id="cd07333">
    <property type="entry name" value="M48C_bepA_like"/>
    <property type="match status" value="1"/>
</dbReference>
<proteinExistence type="predicted"/>
<name>A0ABY6B495_9BURK</name>
<keyword evidence="3" id="KW-0479">Metal-binding</keyword>
<dbReference type="RefSeq" id="WP_261759183.1">
    <property type="nucleotide sequence ID" value="NZ_CP104562.2"/>
</dbReference>
<keyword evidence="5" id="KW-0862">Zinc</keyword>
<feature type="region of interest" description="Disordered" evidence="7">
    <location>
        <begin position="264"/>
        <end position="287"/>
    </location>
</feature>
<evidence type="ECO:0000256" key="3">
    <source>
        <dbReference type="ARBA" id="ARBA00022723"/>
    </source>
</evidence>
<sequence length="531" mass="56536">MKATVKATVKPAIGQMAQAASAQLAQAWPRWQARAPQRWVAGLLVTASLLAGCGSTVVNPVSGRAERSVMSLQQEVEEGRKAHQQVLKSTTPVDDPALQAYVTALGKKLAAQSHRAELDWHFTVLDSPEVNAFALPGGYVYVTRGILAYMENEADLAGVMGHEIGHVTARHGAQRATRQQTAGIGVLAATVLGVLLESQGVGGAADMAGQVSQNVAAGYVASYSREQELQADELGAEYLARNRYDPKHMVDVIQVLKDQEQFAADQARAQGRQPGTGNNWLASHPSNEQRLQRIRDEAAALTGDRPVDENRAAFLRAIDGLVFGDSPSQGLVRGQQFLHPSLDIALTAPAGWTLANDSESLTVMSPARDAALILQSVPTQAGSSHEEILRRWGAEQGRTDAKRINGLSATRFSGVRRNAKGQRGQAELTLITSAKGQVYALAYAAKDAASLQAQRAALTQAEESFRALTAQDKQLAKPWKISLRAFPPGGFAELAKSSVLSEAQLKLLNGHYSSGTAPAAKSLVKVVTAAP</sequence>
<dbReference type="GO" id="GO:0008237">
    <property type="term" value="F:metallopeptidase activity"/>
    <property type="evidence" value="ECO:0007669"/>
    <property type="project" value="UniProtKB-KW"/>
</dbReference>